<feature type="signal peptide" evidence="2">
    <location>
        <begin position="1"/>
        <end position="17"/>
    </location>
</feature>
<dbReference type="AlphaFoldDB" id="A0A1L9TDE6"/>
<gene>
    <name evidence="3" type="ORF">ASPSYDRAFT_32579</name>
</gene>
<dbReference type="RefSeq" id="XP_040701227.1">
    <property type="nucleotide sequence ID" value="XM_040844988.1"/>
</dbReference>
<accession>A0A1L9TDE6</accession>
<feature type="region of interest" description="Disordered" evidence="1">
    <location>
        <begin position="199"/>
        <end position="222"/>
    </location>
</feature>
<dbReference type="EMBL" id="KV878588">
    <property type="protein sequence ID" value="OJJ57421.1"/>
    <property type="molecule type" value="Genomic_DNA"/>
</dbReference>
<dbReference type="VEuPathDB" id="FungiDB:ASPSYDRAFT_32579"/>
<proteinExistence type="predicted"/>
<sequence>MSIPVLLLLSILPLSIAQCPTPTETLAVEWPDSLYRNLEILVSEIGSSSDITTYEAVSCPGNPGMTLAFGPNTFSLQRAGSNQAGHSLIDECQPLGSGMTCTHLEEGGMENTITTTHGSDEIYTVSIAVVSSGDSNTALPTVTAPPYVGCPNAWQQCGDEPWCCPTTATICTTAPNSHEACASVANEEFPGPALPYIDPTMTAGPDGGNGGSGSGDSAGSEDGAALFAAQPTGLLLGGLAGLGFALF</sequence>
<feature type="compositionally biased region" description="Gly residues" evidence="1">
    <location>
        <begin position="205"/>
        <end position="216"/>
    </location>
</feature>
<protein>
    <submittedName>
        <fullName evidence="3">Uncharacterized protein</fullName>
    </submittedName>
</protein>
<dbReference type="GeneID" id="63761061"/>
<feature type="chain" id="PRO_5012205702" evidence="2">
    <location>
        <begin position="18"/>
        <end position="247"/>
    </location>
</feature>
<dbReference type="Proteomes" id="UP000184356">
    <property type="component" value="Unassembled WGS sequence"/>
</dbReference>
<name>A0A1L9TDE6_9EURO</name>
<keyword evidence="2" id="KW-0732">Signal</keyword>
<reference evidence="4" key="1">
    <citation type="journal article" date="2017" name="Genome Biol.">
        <title>Comparative genomics reveals high biological diversity and specific adaptations in the industrially and medically important fungal genus Aspergillus.</title>
        <authorList>
            <person name="de Vries R.P."/>
            <person name="Riley R."/>
            <person name="Wiebenga A."/>
            <person name="Aguilar-Osorio G."/>
            <person name="Amillis S."/>
            <person name="Uchima C.A."/>
            <person name="Anderluh G."/>
            <person name="Asadollahi M."/>
            <person name="Askin M."/>
            <person name="Barry K."/>
            <person name="Battaglia E."/>
            <person name="Bayram O."/>
            <person name="Benocci T."/>
            <person name="Braus-Stromeyer S.A."/>
            <person name="Caldana C."/>
            <person name="Canovas D."/>
            <person name="Cerqueira G.C."/>
            <person name="Chen F."/>
            <person name="Chen W."/>
            <person name="Choi C."/>
            <person name="Clum A."/>
            <person name="Dos Santos R.A."/>
            <person name="Damasio A.R."/>
            <person name="Diallinas G."/>
            <person name="Emri T."/>
            <person name="Fekete E."/>
            <person name="Flipphi M."/>
            <person name="Freyberg S."/>
            <person name="Gallo A."/>
            <person name="Gournas C."/>
            <person name="Habgood R."/>
            <person name="Hainaut M."/>
            <person name="Harispe M.L."/>
            <person name="Henrissat B."/>
            <person name="Hilden K.S."/>
            <person name="Hope R."/>
            <person name="Hossain A."/>
            <person name="Karabika E."/>
            <person name="Karaffa L."/>
            <person name="Karanyi Z."/>
            <person name="Krasevec N."/>
            <person name="Kuo A."/>
            <person name="Kusch H."/>
            <person name="LaButti K."/>
            <person name="Lagendijk E.L."/>
            <person name="Lapidus A."/>
            <person name="Levasseur A."/>
            <person name="Lindquist E."/>
            <person name="Lipzen A."/>
            <person name="Logrieco A.F."/>
            <person name="MacCabe A."/>
            <person name="Maekelae M.R."/>
            <person name="Malavazi I."/>
            <person name="Melin P."/>
            <person name="Meyer V."/>
            <person name="Mielnichuk N."/>
            <person name="Miskei M."/>
            <person name="Molnar A.P."/>
            <person name="Mule G."/>
            <person name="Ngan C.Y."/>
            <person name="Orejas M."/>
            <person name="Orosz E."/>
            <person name="Ouedraogo J.P."/>
            <person name="Overkamp K.M."/>
            <person name="Park H.-S."/>
            <person name="Perrone G."/>
            <person name="Piumi F."/>
            <person name="Punt P.J."/>
            <person name="Ram A.F."/>
            <person name="Ramon A."/>
            <person name="Rauscher S."/>
            <person name="Record E."/>
            <person name="Riano-Pachon D.M."/>
            <person name="Robert V."/>
            <person name="Roehrig J."/>
            <person name="Ruller R."/>
            <person name="Salamov A."/>
            <person name="Salih N.S."/>
            <person name="Samson R.A."/>
            <person name="Sandor E."/>
            <person name="Sanguinetti M."/>
            <person name="Schuetze T."/>
            <person name="Sepcic K."/>
            <person name="Shelest E."/>
            <person name="Sherlock G."/>
            <person name="Sophianopoulou V."/>
            <person name="Squina F.M."/>
            <person name="Sun H."/>
            <person name="Susca A."/>
            <person name="Todd R.B."/>
            <person name="Tsang A."/>
            <person name="Unkles S.E."/>
            <person name="van de Wiele N."/>
            <person name="van Rossen-Uffink D."/>
            <person name="Oliveira J.V."/>
            <person name="Vesth T.C."/>
            <person name="Visser J."/>
            <person name="Yu J.-H."/>
            <person name="Zhou M."/>
            <person name="Andersen M.R."/>
            <person name="Archer D.B."/>
            <person name="Baker S.E."/>
            <person name="Benoit I."/>
            <person name="Brakhage A.A."/>
            <person name="Braus G.H."/>
            <person name="Fischer R."/>
            <person name="Frisvad J.C."/>
            <person name="Goldman G.H."/>
            <person name="Houbraken J."/>
            <person name="Oakley B."/>
            <person name="Pocsi I."/>
            <person name="Scazzocchio C."/>
            <person name="Seiboth B."/>
            <person name="vanKuyk P.A."/>
            <person name="Wortman J."/>
            <person name="Dyer P.S."/>
            <person name="Grigoriev I.V."/>
        </authorList>
    </citation>
    <scope>NUCLEOTIDE SEQUENCE [LARGE SCALE GENOMIC DNA]</scope>
    <source>
        <strain evidence="4">CBS 593.65</strain>
    </source>
</reference>
<evidence type="ECO:0000313" key="4">
    <source>
        <dbReference type="Proteomes" id="UP000184356"/>
    </source>
</evidence>
<dbReference type="OrthoDB" id="4494077at2759"/>
<evidence type="ECO:0000256" key="1">
    <source>
        <dbReference type="SAM" id="MobiDB-lite"/>
    </source>
</evidence>
<evidence type="ECO:0000256" key="2">
    <source>
        <dbReference type="SAM" id="SignalP"/>
    </source>
</evidence>
<keyword evidence="4" id="KW-1185">Reference proteome</keyword>
<evidence type="ECO:0000313" key="3">
    <source>
        <dbReference type="EMBL" id="OJJ57421.1"/>
    </source>
</evidence>
<organism evidence="3 4">
    <name type="scientific">Aspergillus sydowii CBS 593.65</name>
    <dbReference type="NCBI Taxonomy" id="1036612"/>
    <lineage>
        <taxon>Eukaryota</taxon>
        <taxon>Fungi</taxon>
        <taxon>Dikarya</taxon>
        <taxon>Ascomycota</taxon>
        <taxon>Pezizomycotina</taxon>
        <taxon>Eurotiomycetes</taxon>
        <taxon>Eurotiomycetidae</taxon>
        <taxon>Eurotiales</taxon>
        <taxon>Aspergillaceae</taxon>
        <taxon>Aspergillus</taxon>
        <taxon>Aspergillus subgen. Nidulantes</taxon>
    </lineage>
</organism>